<dbReference type="InterPro" id="IPR042001">
    <property type="entry name" value="Sortase_F"/>
</dbReference>
<dbReference type="SUPFAM" id="SSF63817">
    <property type="entry name" value="Sortase"/>
    <property type="match status" value="1"/>
</dbReference>
<organism evidence="4 5">
    <name type="scientific">Halobacillus locisalis</name>
    <dbReference type="NCBI Taxonomy" id="220753"/>
    <lineage>
        <taxon>Bacteria</taxon>
        <taxon>Bacillati</taxon>
        <taxon>Bacillota</taxon>
        <taxon>Bacilli</taxon>
        <taxon>Bacillales</taxon>
        <taxon>Bacillaceae</taxon>
        <taxon>Halobacillus</taxon>
    </lineage>
</organism>
<dbReference type="AlphaFoldDB" id="A0A838CX77"/>
<protein>
    <submittedName>
        <fullName evidence="4">Class F sortase</fullName>
    </submittedName>
</protein>
<dbReference type="CDD" id="cd05829">
    <property type="entry name" value="Sortase_F"/>
    <property type="match status" value="1"/>
</dbReference>
<name>A0A838CX77_9BACI</name>
<dbReference type="Pfam" id="PF04203">
    <property type="entry name" value="Sortase"/>
    <property type="match status" value="1"/>
</dbReference>
<dbReference type="Proteomes" id="UP000571017">
    <property type="component" value="Unassembled WGS sequence"/>
</dbReference>
<dbReference type="GO" id="GO:0016787">
    <property type="term" value="F:hydrolase activity"/>
    <property type="evidence" value="ECO:0007669"/>
    <property type="project" value="UniProtKB-KW"/>
</dbReference>
<accession>A0A838CX77</accession>
<feature type="region of interest" description="Disordered" evidence="3">
    <location>
        <begin position="33"/>
        <end position="58"/>
    </location>
</feature>
<evidence type="ECO:0000313" key="4">
    <source>
        <dbReference type="EMBL" id="MBA2176533.1"/>
    </source>
</evidence>
<keyword evidence="5" id="KW-1185">Reference proteome</keyword>
<evidence type="ECO:0000256" key="1">
    <source>
        <dbReference type="ARBA" id="ARBA00022801"/>
    </source>
</evidence>
<evidence type="ECO:0000256" key="3">
    <source>
        <dbReference type="SAM" id="MobiDB-lite"/>
    </source>
</evidence>
<dbReference type="EMBL" id="JACEFG010000003">
    <property type="protein sequence ID" value="MBA2176533.1"/>
    <property type="molecule type" value="Genomic_DNA"/>
</dbReference>
<dbReference type="Gene3D" id="2.40.260.10">
    <property type="entry name" value="Sortase"/>
    <property type="match status" value="1"/>
</dbReference>
<comment type="caution">
    <text evidence="4">The sequence shown here is derived from an EMBL/GenBank/DDBJ whole genome shotgun (WGS) entry which is preliminary data.</text>
</comment>
<feature type="active site" description="Acyl-thioester intermediate" evidence="2">
    <location>
        <position position="206"/>
    </location>
</feature>
<feature type="active site" description="Proton donor/acceptor" evidence="2">
    <location>
        <position position="140"/>
    </location>
</feature>
<proteinExistence type="predicted"/>
<keyword evidence="1" id="KW-0378">Hydrolase</keyword>
<feature type="compositionally biased region" description="Polar residues" evidence="3">
    <location>
        <begin position="34"/>
        <end position="44"/>
    </location>
</feature>
<evidence type="ECO:0000313" key="5">
    <source>
        <dbReference type="Proteomes" id="UP000571017"/>
    </source>
</evidence>
<reference evidence="4 5" key="1">
    <citation type="journal article" date="2004" name="Extremophiles">
        <title>Halobacillus locisalis sp. nov., a halophilic bacterium isolated from a marine solar saltern of the Yellow Sea in Korea.</title>
        <authorList>
            <person name="Yoon J.H."/>
            <person name="Kang K.H."/>
            <person name="Oh T.K."/>
            <person name="Park Y.H."/>
        </authorList>
    </citation>
    <scope>NUCLEOTIDE SEQUENCE [LARGE SCALE GENOMIC DNA]</scope>
    <source>
        <strain evidence="4 5">KCTC 3788</strain>
    </source>
</reference>
<dbReference type="InterPro" id="IPR023365">
    <property type="entry name" value="Sortase_dom-sf"/>
</dbReference>
<dbReference type="InterPro" id="IPR005754">
    <property type="entry name" value="Sortase"/>
</dbReference>
<gene>
    <name evidence="4" type="ORF">H0266_16665</name>
</gene>
<dbReference type="RefSeq" id="WP_181473549.1">
    <property type="nucleotide sequence ID" value="NZ_JACEFG010000003.1"/>
</dbReference>
<evidence type="ECO:0000256" key="2">
    <source>
        <dbReference type="PIRSR" id="PIRSR605754-1"/>
    </source>
</evidence>
<sequence>MRKFIFPIALGLLVFVVSFQILDDPAKEARVLSSYESPSKQTEVTKSDGAPPPNQASKDLIESEPIEKNYEPATVVQPDDQPGVTPTRLEIPSIGVDAPVGPQGYTEEGGMAVPDSVTEVGWFEPGTKPGRRGNAVIAGHVDGQYGPAVFFDLKELTAGDEMYVYGEDGSKLTYTVNQVAAYPVEDSPIRELFGPTNERSLNLITCTGPYDNQADGYTERLAVYTTLTDHLYVQENES</sequence>
<feature type="region of interest" description="Disordered" evidence="3">
    <location>
        <begin position="70"/>
        <end position="97"/>
    </location>
</feature>